<dbReference type="InterPro" id="IPR036396">
    <property type="entry name" value="Cyt_P450_sf"/>
</dbReference>
<dbReference type="AlphaFoldDB" id="A0A1I6UK44"/>
<evidence type="ECO:0000256" key="3">
    <source>
        <dbReference type="SAM" id="MobiDB-lite"/>
    </source>
</evidence>
<keyword evidence="5" id="KW-1185">Reference proteome</keyword>
<keyword evidence="2" id="KW-0479">Metal-binding</keyword>
<evidence type="ECO:0000256" key="1">
    <source>
        <dbReference type="ARBA" id="ARBA00010617"/>
    </source>
</evidence>
<dbReference type="Pfam" id="PF00067">
    <property type="entry name" value="p450"/>
    <property type="match status" value="1"/>
</dbReference>
<dbReference type="InterPro" id="IPR017972">
    <property type="entry name" value="Cyt_P450_CS"/>
</dbReference>
<accession>A0A1I6UK44</accession>
<dbReference type="GO" id="GO:0004497">
    <property type="term" value="F:monooxygenase activity"/>
    <property type="evidence" value="ECO:0007669"/>
    <property type="project" value="UniProtKB-KW"/>
</dbReference>
<organism evidence="4 5">
    <name type="scientific">Saccharopolyspora flava</name>
    <dbReference type="NCBI Taxonomy" id="95161"/>
    <lineage>
        <taxon>Bacteria</taxon>
        <taxon>Bacillati</taxon>
        <taxon>Actinomycetota</taxon>
        <taxon>Actinomycetes</taxon>
        <taxon>Pseudonocardiales</taxon>
        <taxon>Pseudonocardiaceae</taxon>
        <taxon>Saccharopolyspora</taxon>
    </lineage>
</organism>
<name>A0A1I6UK44_9PSEU</name>
<keyword evidence="2" id="KW-0349">Heme</keyword>
<dbReference type="PRINTS" id="PR00359">
    <property type="entry name" value="BP450"/>
</dbReference>
<dbReference type="PROSITE" id="PS00086">
    <property type="entry name" value="CYTOCHROME_P450"/>
    <property type="match status" value="1"/>
</dbReference>
<dbReference type="GO" id="GO:0020037">
    <property type="term" value="F:heme binding"/>
    <property type="evidence" value="ECO:0007669"/>
    <property type="project" value="InterPro"/>
</dbReference>
<evidence type="ECO:0000313" key="4">
    <source>
        <dbReference type="EMBL" id="SFT01846.1"/>
    </source>
</evidence>
<dbReference type="PANTHER" id="PTHR46696:SF1">
    <property type="entry name" value="CYTOCHROME P450 YJIB-RELATED"/>
    <property type="match status" value="1"/>
</dbReference>
<dbReference type="CDD" id="cd00302">
    <property type="entry name" value="cytochrome_P450"/>
    <property type="match status" value="1"/>
</dbReference>
<reference evidence="5" key="1">
    <citation type="submission" date="2016-10" db="EMBL/GenBank/DDBJ databases">
        <authorList>
            <person name="Varghese N."/>
            <person name="Submissions S."/>
        </authorList>
    </citation>
    <scope>NUCLEOTIDE SEQUENCE [LARGE SCALE GENOMIC DNA]</scope>
    <source>
        <strain evidence="5">DSM 44771</strain>
    </source>
</reference>
<dbReference type="SUPFAM" id="SSF48264">
    <property type="entry name" value="Cytochrome P450"/>
    <property type="match status" value="1"/>
</dbReference>
<dbReference type="Gene3D" id="1.10.630.10">
    <property type="entry name" value="Cytochrome P450"/>
    <property type="match status" value="1"/>
</dbReference>
<evidence type="ECO:0000313" key="5">
    <source>
        <dbReference type="Proteomes" id="UP000198852"/>
    </source>
</evidence>
<dbReference type="PANTHER" id="PTHR46696">
    <property type="entry name" value="P450, PUTATIVE (EUROFUNG)-RELATED"/>
    <property type="match status" value="1"/>
</dbReference>
<dbReference type="InterPro" id="IPR002397">
    <property type="entry name" value="Cyt_P450_B"/>
</dbReference>
<keyword evidence="2" id="KW-0560">Oxidoreductase</keyword>
<comment type="similarity">
    <text evidence="1 2">Belongs to the cytochrome P450 family.</text>
</comment>
<keyword evidence="2" id="KW-0408">Iron</keyword>
<keyword evidence="2" id="KW-0503">Monooxygenase</keyword>
<sequence>MFLTGFGKGPVPTMSTTDDGTDARKIDRGQDTGGCPVSRDADGVWRVRGHAAARAALRSTDTVQAGLGVETVEKMPAKIRRPVLYRDGPEHREHRRQTAKYFTPRKVDESYRGIMERVTDEQLGKLTANGTAVLSELSFELAIGVACAVIGLTESKPGLAGRLERFFPEEFGEPGFTSLHGLYWVWRQAVNWGGIYFADVLPAVRARRKRPQDDLISHLLADGCSSAEILGECITVAAAGMVTTREFVNLAAWHLFDDDALRERYVNAEEAERLAILHEFLRLEPVVSNLRRRTTAPVELPGEDGATHVVPEGEVIDIDVTSTNADTAAFGDKPLEVCPHRELTEATAPGLSFSDGAHRCPGNNIAIQETDVFLTRLFALPGVRLQTPPRVSFNDAIGGYELRGMVVAVDH</sequence>
<gene>
    <name evidence="4" type="ORF">SAMN05660874_05006</name>
</gene>
<dbReference type="GO" id="GO:0005506">
    <property type="term" value="F:iron ion binding"/>
    <property type="evidence" value="ECO:0007669"/>
    <property type="project" value="InterPro"/>
</dbReference>
<dbReference type="GO" id="GO:0016705">
    <property type="term" value="F:oxidoreductase activity, acting on paired donors, with incorporation or reduction of molecular oxygen"/>
    <property type="evidence" value="ECO:0007669"/>
    <property type="project" value="InterPro"/>
</dbReference>
<proteinExistence type="inferred from homology"/>
<feature type="compositionally biased region" description="Basic and acidic residues" evidence="3">
    <location>
        <begin position="21"/>
        <end position="30"/>
    </location>
</feature>
<evidence type="ECO:0000256" key="2">
    <source>
        <dbReference type="RuleBase" id="RU000461"/>
    </source>
</evidence>
<dbReference type="STRING" id="95161.SAMN05660874_05006"/>
<dbReference type="Proteomes" id="UP000198852">
    <property type="component" value="Unassembled WGS sequence"/>
</dbReference>
<protein>
    <submittedName>
        <fullName evidence="4">Cytochrome P450</fullName>
    </submittedName>
</protein>
<feature type="region of interest" description="Disordered" evidence="3">
    <location>
        <begin position="1"/>
        <end position="40"/>
    </location>
</feature>
<dbReference type="EMBL" id="FOZX01000011">
    <property type="protein sequence ID" value="SFT01846.1"/>
    <property type="molecule type" value="Genomic_DNA"/>
</dbReference>
<dbReference type="InterPro" id="IPR001128">
    <property type="entry name" value="Cyt_P450"/>
</dbReference>